<dbReference type="SUPFAM" id="SSF81383">
    <property type="entry name" value="F-box domain"/>
    <property type="match status" value="1"/>
</dbReference>
<dbReference type="AlphaFoldDB" id="A0A9N9KMQ9"/>
<gene>
    <name evidence="2" type="ORF">HYFRA_00002860</name>
</gene>
<feature type="domain" description="F-box" evidence="1">
    <location>
        <begin position="8"/>
        <end position="54"/>
    </location>
</feature>
<dbReference type="InterPro" id="IPR001810">
    <property type="entry name" value="F-box_dom"/>
</dbReference>
<dbReference type="PROSITE" id="PS50181">
    <property type="entry name" value="FBOX"/>
    <property type="match status" value="1"/>
</dbReference>
<evidence type="ECO:0000313" key="3">
    <source>
        <dbReference type="Proteomes" id="UP000696280"/>
    </source>
</evidence>
<dbReference type="EMBL" id="CAJVRL010000038">
    <property type="protein sequence ID" value="CAG8950650.1"/>
    <property type="molecule type" value="Genomic_DNA"/>
</dbReference>
<dbReference type="OrthoDB" id="2522477at2759"/>
<keyword evidence="3" id="KW-1185">Reference proteome</keyword>
<proteinExistence type="predicted"/>
<dbReference type="Gene3D" id="3.80.10.10">
    <property type="entry name" value="Ribonuclease Inhibitor"/>
    <property type="match status" value="1"/>
</dbReference>
<dbReference type="SMART" id="SM00256">
    <property type="entry name" value="FBOX"/>
    <property type="match status" value="1"/>
</dbReference>
<name>A0A9N9KMQ9_9HELO</name>
<dbReference type="InterPro" id="IPR032675">
    <property type="entry name" value="LRR_dom_sf"/>
</dbReference>
<evidence type="ECO:0000313" key="2">
    <source>
        <dbReference type="EMBL" id="CAG8950650.1"/>
    </source>
</evidence>
<dbReference type="Proteomes" id="UP000696280">
    <property type="component" value="Unassembled WGS sequence"/>
</dbReference>
<dbReference type="SUPFAM" id="SSF52047">
    <property type="entry name" value="RNI-like"/>
    <property type="match status" value="1"/>
</dbReference>
<dbReference type="Pfam" id="PF12937">
    <property type="entry name" value="F-box-like"/>
    <property type="match status" value="1"/>
</dbReference>
<organism evidence="2 3">
    <name type="scientific">Hymenoscyphus fraxineus</name>
    <dbReference type="NCBI Taxonomy" id="746836"/>
    <lineage>
        <taxon>Eukaryota</taxon>
        <taxon>Fungi</taxon>
        <taxon>Dikarya</taxon>
        <taxon>Ascomycota</taxon>
        <taxon>Pezizomycotina</taxon>
        <taxon>Leotiomycetes</taxon>
        <taxon>Helotiales</taxon>
        <taxon>Helotiaceae</taxon>
        <taxon>Hymenoscyphus</taxon>
    </lineage>
</organism>
<reference evidence="2" key="1">
    <citation type="submission" date="2021-07" db="EMBL/GenBank/DDBJ databases">
        <authorList>
            <person name="Durling M."/>
        </authorList>
    </citation>
    <scope>NUCLEOTIDE SEQUENCE</scope>
</reference>
<accession>A0A9N9KMQ9</accession>
<dbReference type="InterPro" id="IPR036047">
    <property type="entry name" value="F-box-like_dom_sf"/>
</dbReference>
<comment type="caution">
    <text evidence="2">The sequence shown here is derived from an EMBL/GenBank/DDBJ whole genome shotgun (WGS) entry which is preliminary data.</text>
</comment>
<evidence type="ECO:0000259" key="1">
    <source>
        <dbReference type="PROSITE" id="PS50181"/>
    </source>
</evidence>
<sequence length="377" mass="42654">MMGSTKTRPKLDELPKEILIQILGHLPTQRDLCATCLVNRRLNSVADPVLYKSIQFNQPKHHFTFSESLTKRPRRGSLIQDVRLEYPSSELSDFIFLKESRIDGFSHTISTMSNLETLEISVPASLCHGIGTLFNGPFDLACLKTCSLFYQCDDGGYWDLKENIHIFGHPTLENLTITRAKLDEKGFESVEQPSETALTKLQLIECDINDEALSELLLFPDALKEITITHLKNPSPPLEESADATMHDYFLALSSAQHTLEYISIDFPSLGGNKALRLRDFEELKTLHLRDYQLFGQSSSSPRLHSVALPPNLETLKFWNPIGEDEEVAELLCYEIENIGIMGRKLQRLIIEGEGVVPPKILEACKVSEEHFELELK</sequence>
<protein>
    <recommendedName>
        <fullName evidence="1">F-box domain-containing protein</fullName>
    </recommendedName>
</protein>
<dbReference type="Gene3D" id="1.20.1280.50">
    <property type="match status" value="1"/>
</dbReference>